<name>A0AAD9STU0_PHOAM</name>
<evidence type="ECO:0000259" key="5">
    <source>
        <dbReference type="PROSITE" id="PS51387"/>
    </source>
</evidence>
<dbReference type="Gene3D" id="3.30.43.10">
    <property type="entry name" value="Uridine Diphospho-n-acetylenolpyruvylglucosamine Reductase, domain 2"/>
    <property type="match status" value="1"/>
</dbReference>
<comment type="caution">
    <text evidence="6">The sequence shown here is derived from an EMBL/GenBank/DDBJ whole genome shotgun (WGS) entry which is preliminary data.</text>
</comment>
<evidence type="ECO:0000313" key="6">
    <source>
        <dbReference type="EMBL" id="KAK2615942.1"/>
    </source>
</evidence>
<comment type="similarity">
    <text evidence="1">Belongs to the oxygen-dependent FAD-linked oxidoreductase family.</text>
</comment>
<keyword evidence="3" id="KW-0274">FAD</keyword>
<dbReference type="EMBL" id="JAUJFL010000001">
    <property type="protein sequence ID" value="KAK2615942.1"/>
    <property type="molecule type" value="Genomic_DNA"/>
</dbReference>
<reference evidence="6" key="1">
    <citation type="submission" date="2023-06" db="EMBL/GenBank/DDBJ databases">
        <authorList>
            <person name="Noh H."/>
        </authorList>
    </citation>
    <scope>NUCLEOTIDE SEQUENCE</scope>
    <source>
        <strain evidence="6">DUCC20226</strain>
    </source>
</reference>
<keyword evidence="4" id="KW-0560">Oxidoreductase</keyword>
<organism evidence="6 7">
    <name type="scientific">Phomopsis amygdali</name>
    <name type="common">Fusicoccum amygdali</name>
    <dbReference type="NCBI Taxonomy" id="1214568"/>
    <lineage>
        <taxon>Eukaryota</taxon>
        <taxon>Fungi</taxon>
        <taxon>Dikarya</taxon>
        <taxon>Ascomycota</taxon>
        <taxon>Pezizomycotina</taxon>
        <taxon>Sordariomycetes</taxon>
        <taxon>Sordariomycetidae</taxon>
        <taxon>Diaporthales</taxon>
        <taxon>Diaporthaceae</taxon>
        <taxon>Diaporthe</taxon>
    </lineage>
</organism>
<dbReference type="InterPro" id="IPR016169">
    <property type="entry name" value="FAD-bd_PCMH_sub2"/>
</dbReference>
<dbReference type="Proteomes" id="UP001265746">
    <property type="component" value="Unassembled WGS sequence"/>
</dbReference>
<dbReference type="InterPro" id="IPR036318">
    <property type="entry name" value="FAD-bd_PCMH-like_sf"/>
</dbReference>
<dbReference type="GO" id="GO:0016491">
    <property type="term" value="F:oxidoreductase activity"/>
    <property type="evidence" value="ECO:0007669"/>
    <property type="project" value="UniProtKB-KW"/>
</dbReference>
<sequence>MVAQESCPQAACLIAAGLQSQILLPSNGEYTERIDSYWCNSAKVHPACILRPRSSLEVAAAVKALAVADQFFAVRAGGHGNAANNNIDGGVTIDLGLLNTTEYDVDAETASIGPAANWKHVYEELEKHGRIVAGARVADVGVGGFLLGGGNTFYTGRHGFACDNVVAYEVVLADGSIITADAGGPHADLFRVLKGGGNNFGIVTRFTMSTLPSGPIWGGFVVRPLSVLPAAAEAIVDFTANFPSDPDSTLNFTMANMPRLGGGAVVTICTDVAGVEDPAAFAQFQKMPEVVNNLKMTALQEILVYASLPPNYYNVWYTLCIKNDASIIKKASELYTQLATEVGDKILDGDFATHCSFQPMPRMIAQHSAAAGGNMFNLDKYAHDAILIQVNASVRTQELATWAQPRVRAFVADLRAYAETVQSGLCPWLYINYAHPEQEVLQSYGEENLRKMREAAVKYDPKGVFQQLCPGGFKLFTVKDESI</sequence>
<dbReference type="InterPro" id="IPR016166">
    <property type="entry name" value="FAD-bd_PCMH"/>
</dbReference>
<protein>
    <recommendedName>
        <fullName evidence="5">FAD-binding PCMH-type domain-containing protein</fullName>
    </recommendedName>
</protein>
<dbReference type="InterPro" id="IPR006094">
    <property type="entry name" value="Oxid_FAD_bind_N"/>
</dbReference>
<dbReference type="AlphaFoldDB" id="A0AAD9STU0"/>
<dbReference type="Pfam" id="PF01565">
    <property type="entry name" value="FAD_binding_4"/>
    <property type="match status" value="1"/>
</dbReference>
<evidence type="ECO:0000256" key="3">
    <source>
        <dbReference type="ARBA" id="ARBA00022827"/>
    </source>
</evidence>
<dbReference type="Gene3D" id="3.40.462.20">
    <property type="match status" value="1"/>
</dbReference>
<dbReference type="GO" id="GO:0071949">
    <property type="term" value="F:FAD binding"/>
    <property type="evidence" value="ECO:0007669"/>
    <property type="project" value="InterPro"/>
</dbReference>
<accession>A0AAD9STU0</accession>
<gene>
    <name evidence="6" type="ORF">N8I77_002663</name>
</gene>
<dbReference type="InterPro" id="IPR016167">
    <property type="entry name" value="FAD-bd_PCMH_sub1"/>
</dbReference>
<keyword evidence="7" id="KW-1185">Reference proteome</keyword>
<evidence type="ECO:0000256" key="4">
    <source>
        <dbReference type="ARBA" id="ARBA00023002"/>
    </source>
</evidence>
<dbReference type="SUPFAM" id="SSF56176">
    <property type="entry name" value="FAD-binding/transporter-associated domain-like"/>
    <property type="match status" value="1"/>
</dbReference>
<keyword evidence="2" id="KW-0285">Flavoprotein</keyword>
<evidence type="ECO:0000313" key="7">
    <source>
        <dbReference type="Proteomes" id="UP001265746"/>
    </source>
</evidence>
<evidence type="ECO:0000256" key="2">
    <source>
        <dbReference type="ARBA" id="ARBA00022630"/>
    </source>
</evidence>
<evidence type="ECO:0000256" key="1">
    <source>
        <dbReference type="ARBA" id="ARBA00005466"/>
    </source>
</evidence>
<dbReference type="PANTHER" id="PTHR42973">
    <property type="entry name" value="BINDING OXIDOREDUCTASE, PUTATIVE (AFU_ORTHOLOGUE AFUA_1G17690)-RELATED"/>
    <property type="match status" value="1"/>
</dbReference>
<dbReference type="Gene3D" id="3.30.465.10">
    <property type="match status" value="1"/>
</dbReference>
<dbReference type="PANTHER" id="PTHR42973:SF53">
    <property type="entry name" value="FAD-BINDING PCMH-TYPE DOMAIN-CONTAINING PROTEIN-RELATED"/>
    <property type="match status" value="1"/>
</dbReference>
<feature type="domain" description="FAD-binding PCMH-type" evidence="5">
    <location>
        <begin position="42"/>
        <end position="213"/>
    </location>
</feature>
<dbReference type="PROSITE" id="PS51387">
    <property type="entry name" value="FAD_PCMH"/>
    <property type="match status" value="1"/>
</dbReference>
<proteinExistence type="inferred from homology"/>
<dbReference type="InterPro" id="IPR050416">
    <property type="entry name" value="FAD-linked_Oxidoreductase"/>
</dbReference>